<dbReference type="EMBL" id="BMQM01000017">
    <property type="protein sequence ID" value="GGR62226.1"/>
    <property type="molecule type" value="Genomic_DNA"/>
</dbReference>
<evidence type="ECO:0000313" key="1">
    <source>
        <dbReference type="EMBL" id="GGR62226.1"/>
    </source>
</evidence>
<dbReference type="Proteomes" id="UP000634308">
    <property type="component" value="Unassembled WGS sequence"/>
</dbReference>
<name>A0ABQ2RV19_9DEIO</name>
<keyword evidence="2" id="KW-1185">Reference proteome</keyword>
<organism evidence="1 2">
    <name type="scientific">Deinococcus seoulensis</name>
    <dbReference type="NCBI Taxonomy" id="1837379"/>
    <lineage>
        <taxon>Bacteria</taxon>
        <taxon>Thermotogati</taxon>
        <taxon>Deinococcota</taxon>
        <taxon>Deinococci</taxon>
        <taxon>Deinococcales</taxon>
        <taxon>Deinococcaceae</taxon>
        <taxon>Deinococcus</taxon>
    </lineage>
</organism>
<accession>A0ABQ2RV19</accession>
<sequence length="145" mass="14816">MITVTPAEVPQLIPGAPADVTDGHLTLAALWVAQRLTERNVSDAALTEPQALAARTALAAKALEVRSALTGGVTRLQVAAGSTSGGALESIKLPGLELKLGKTTTTDGAELLDVAATTWATLAEQLLAYALPAAPRRVLFPGAAR</sequence>
<evidence type="ECO:0000313" key="2">
    <source>
        <dbReference type="Proteomes" id="UP000634308"/>
    </source>
</evidence>
<protein>
    <submittedName>
        <fullName evidence="1">Uncharacterized protein</fullName>
    </submittedName>
</protein>
<reference evidence="2" key="1">
    <citation type="journal article" date="2019" name="Int. J. Syst. Evol. Microbiol.">
        <title>The Global Catalogue of Microorganisms (GCM) 10K type strain sequencing project: providing services to taxonomists for standard genome sequencing and annotation.</title>
        <authorList>
            <consortium name="The Broad Institute Genomics Platform"/>
            <consortium name="The Broad Institute Genome Sequencing Center for Infectious Disease"/>
            <person name="Wu L."/>
            <person name="Ma J."/>
        </authorList>
    </citation>
    <scope>NUCLEOTIDE SEQUENCE [LARGE SCALE GENOMIC DNA]</scope>
    <source>
        <strain evidence="2">JCM 31404</strain>
    </source>
</reference>
<gene>
    <name evidence="1" type="ORF">GCM10008959_25220</name>
</gene>
<comment type="caution">
    <text evidence="1">The sequence shown here is derived from an EMBL/GenBank/DDBJ whole genome shotgun (WGS) entry which is preliminary data.</text>
</comment>
<dbReference type="RefSeq" id="WP_189065348.1">
    <property type="nucleotide sequence ID" value="NZ_BMQM01000017.1"/>
</dbReference>
<proteinExistence type="predicted"/>